<accession>A0ABP8N5Y1</accession>
<sequence length="191" mass="21334">MIAIRHLESDGKLDDPQESLLLEKLSATSRAIILNAIAATERMVSKHEAVASEAVVRELRTLTDHRDDEIRAKAMCVLAGLGKLDEATVETAAIMLEDHQKHLVFAGVYALSTLDSVPERVVPSIDRCFVRVLRACDYEFIDLIVAAYRRWLDDPQSHFEGLLQDSPEHLPIAMETLQKAPEPLVQIRRGA</sequence>
<dbReference type="InterPro" id="IPR016024">
    <property type="entry name" value="ARM-type_fold"/>
</dbReference>
<proteinExistence type="predicted"/>
<evidence type="ECO:0000313" key="2">
    <source>
        <dbReference type="Proteomes" id="UP001500840"/>
    </source>
</evidence>
<dbReference type="Gene3D" id="1.25.10.10">
    <property type="entry name" value="Leucine-rich Repeat Variant"/>
    <property type="match status" value="1"/>
</dbReference>
<keyword evidence="2" id="KW-1185">Reference proteome</keyword>
<evidence type="ECO:0000313" key="1">
    <source>
        <dbReference type="EMBL" id="GAA4459752.1"/>
    </source>
</evidence>
<dbReference type="SUPFAM" id="SSF48371">
    <property type="entry name" value="ARM repeat"/>
    <property type="match status" value="1"/>
</dbReference>
<organism evidence="1 2">
    <name type="scientific">Novipirellula rosea</name>
    <dbReference type="NCBI Taxonomy" id="1031540"/>
    <lineage>
        <taxon>Bacteria</taxon>
        <taxon>Pseudomonadati</taxon>
        <taxon>Planctomycetota</taxon>
        <taxon>Planctomycetia</taxon>
        <taxon>Pirellulales</taxon>
        <taxon>Pirellulaceae</taxon>
        <taxon>Novipirellula</taxon>
    </lineage>
</organism>
<dbReference type="InterPro" id="IPR011989">
    <property type="entry name" value="ARM-like"/>
</dbReference>
<dbReference type="EMBL" id="BAABGA010000049">
    <property type="protein sequence ID" value="GAA4459752.1"/>
    <property type="molecule type" value="Genomic_DNA"/>
</dbReference>
<protein>
    <recommendedName>
        <fullName evidence="3">HEAT repeat protein</fullName>
    </recommendedName>
</protein>
<name>A0ABP8N5Y1_9BACT</name>
<reference evidence="2" key="1">
    <citation type="journal article" date="2019" name="Int. J. Syst. Evol. Microbiol.">
        <title>The Global Catalogue of Microorganisms (GCM) 10K type strain sequencing project: providing services to taxonomists for standard genome sequencing and annotation.</title>
        <authorList>
            <consortium name="The Broad Institute Genomics Platform"/>
            <consortium name="The Broad Institute Genome Sequencing Center for Infectious Disease"/>
            <person name="Wu L."/>
            <person name="Ma J."/>
        </authorList>
    </citation>
    <scope>NUCLEOTIDE SEQUENCE [LARGE SCALE GENOMIC DNA]</scope>
    <source>
        <strain evidence="2">JCM 17759</strain>
    </source>
</reference>
<dbReference type="Proteomes" id="UP001500840">
    <property type="component" value="Unassembled WGS sequence"/>
</dbReference>
<gene>
    <name evidence="1" type="ORF">GCM10023156_39750</name>
</gene>
<comment type="caution">
    <text evidence="1">The sequence shown here is derived from an EMBL/GenBank/DDBJ whole genome shotgun (WGS) entry which is preliminary data.</text>
</comment>
<evidence type="ECO:0008006" key="3">
    <source>
        <dbReference type="Google" id="ProtNLM"/>
    </source>
</evidence>